<sequence length="104" mass="10823">MCTYTTHIRVCARCAREDTVLISEQLCLVAKASGIFGSCLEGVLCQRDATGYQCWQCKESVRVAVAVAVAAGRFGRGPRGRMGGKRGVGGGVVVGVGGVGGRWS</sequence>
<organism evidence="1 2">
    <name type="scientific">Parachaetomium inaequale</name>
    <dbReference type="NCBI Taxonomy" id="2588326"/>
    <lineage>
        <taxon>Eukaryota</taxon>
        <taxon>Fungi</taxon>
        <taxon>Dikarya</taxon>
        <taxon>Ascomycota</taxon>
        <taxon>Pezizomycotina</taxon>
        <taxon>Sordariomycetes</taxon>
        <taxon>Sordariomycetidae</taxon>
        <taxon>Sordariales</taxon>
        <taxon>Chaetomiaceae</taxon>
        <taxon>Parachaetomium</taxon>
    </lineage>
</organism>
<comment type="caution">
    <text evidence="1">The sequence shown here is derived from an EMBL/GenBank/DDBJ whole genome shotgun (WGS) entry which is preliminary data.</text>
</comment>
<dbReference type="Proteomes" id="UP001303115">
    <property type="component" value="Unassembled WGS sequence"/>
</dbReference>
<dbReference type="AlphaFoldDB" id="A0AAN6SUX6"/>
<keyword evidence="2" id="KW-1185">Reference proteome</keyword>
<evidence type="ECO:0000313" key="2">
    <source>
        <dbReference type="Proteomes" id="UP001303115"/>
    </source>
</evidence>
<name>A0AAN6SUX6_9PEZI</name>
<accession>A0AAN6SUX6</accession>
<evidence type="ECO:0000313" key="1">
    <source>
        <dbReference type="EMBL" id="KAK4042968.1"/>
    </source>
</evidence>
<dbReference type="EMBL" id="MU854333">
    <property type="protein sequence ID" value="KAK4042968.1"/>
    <property type="molecule type" value="Genomic_DNA"/>
</dbReference>
<gene>
    <name evidence="1" type="ORF">C8A01DRAFT_32912</name>
</gene>
<proteinExistence type="predicted"/>
<reference evidence="2" key="1">
    <citation type="journal article" date="2023" name="Mol. Phylogenet. Evol.">
        <title>Genome-scale phylogeny and comparative genomics of the fungal order Sordariales.</title>
        <authorList>
            <person name="Hensen N."/>
            <person name="Bonometti L."/>
            <person name="Westerberg I."/>
            <person name="Brannstrom I.O."/>
            <person name="Guillou S."/>
            <person name="Cros-Aarteil S."/>
            <person name="Calhoun S."/>
            <person name="Haridas S."/>
            <person name="Kuo A."/>
            <person name="Mondo S."/>
            <person name="Pangilinan J."/>
            <person name="Riley R."/>
            <person name="LaButti K."/>
            <person name="Andreopoulos B."/>
            <person name="Lipzen A."/>
            <person name="Chen C."/>
            <person name="Yan M."/>
            <person name="Daum C."/>
            <person name="Ng V."/>
            <person name="Clum A."/>
            <person name="Steindorff A."/>
            <person name="Ohm R.A."/>
            <person name="Martin F."/>
            <person name="Silar P."/>
            <person name="Natvig D.O."/>
            <person name="Lalanne C."/>
            <person name="Gautier V."/>
            <person name="Ament-Velasquez S.L."/>
            <person name="Kruys A."/>
            <person name="Hutchinson M.I."/>
            <person name="Powell A.J."/>
            <person name="Barry K."/>
            <person name="Miller A.N."/>
            <person name="Grigoriev I.V."/>
            <person name="Debuchy R."/>
            <person name="Gladieux P."/>
            <person name="Hiltunen Thoren M."/>
            <person name="Johannesson H."/>
        </authorList>
    </citation>
    <scope>NUCLEOTIDE SEQUENCE [LARGE SCALE GENOMIC DNA]</scope>
    <source>
        <strain evidence="2">CBS 284.82</strain>
    </source>
</reference>
<protein>
    <submittedName>
        <fullName evidence="1">Uncharacterized protein</fullName>
    </submittedName>
</protein>